<dbReference type="Pfam" id="PF06197">
    <property type="entry name" value="DUF998"/>
    <property type="match status" value="1"/>
</dbReference>
<protein>
    <submittedName>
        <fullName evidence="2">DUF998 domain-containing protein</fullName>
    </submittedName>
</protein>
<accession>A0ABT8CD54</accession>
<gene>
    <name evidence="2" type="ORF">QWZ15_16695</name>
</gene>
<dbReference type="EMBL" id="JAUFQS010000030">
    <property type="protein sequence ID" value="MDN3689473.1"/>
    <property type="molecule type" value="Genomic_DNA"/>
</dbReference>
<comment type="caution">
    <text evidence="2">The sequence shown here is derived from an EMBL/GenBank/DDBJ whole genome shotgun (WGS) entry which is preliminary data.</text>
</comment>
<dbReference type="RefSeq" id="WP_163387507.1">
    <property type="nucleotide sequence ID" value="NZ_JAUFQS010000030.1"/>
</dbReference>
<feature type="transmembrane region" description="Helical" evidence="1">
    <location>
        <begin position="12"/>
        <end position="36"/>
    </location>
</feature>
<evidence type="ECO:0000313" key="2">
    <source>
        <dbReference type="EMBL" id="MDN3689473.1"/>
    </source>
</evidence>
<evidence type="ECO:0000256" key="1">
    <source>
        <dbReference type="SAM" id="Phobius"/>
    </source>
</evidence>
<name>A0ABT8CD54_9BACT</name>
<keyword evidence="1" id="KW-0472">Membrane</keyword>
<dbReference type="Proteomes" id="UP001236663">
    <property type="component" value="Unassembled WGS sequence"/>
</dbReference>
<reference evidence="3" key="1">
    <citation type="journal article" date="2019" name="Int. J. Syst. Evol. Microbiol.">
        <title>The Global Catalogue of Microorganisms (GCM) 10K type strain sequencing project: providing services to taxonomists for standard genome sequencing and annotation.</title>
        <authorList>
            <consortium name="The Broad Institute Genomics Platform"/>
            <consortium name="The Broad Institute Genome Sequencing Center for Infectious Disease"/>
            <person name="Wu L."/>
            <person name="Ma J."/>
        </authorList>
    </citation>
    <scope>NUCLEOTIDE SEQUENCE [LARGE SCALE GENOMIC DNA]</scope>
    <source>
        <strain evidence="3">CECT 7706</strain>
    </source>
</reference>
<keyword evidence="1" id="KW-0812">Transmembrane</keyword>
<keyword evidence="3" id="KW-1185">Reference proteome</keyword>
<sequence>MNTVIAHQKTVNLLLICGILGALLYPLTDIIAGNLYKGYSFNEQTVSELFAIGAPTSQLVVALFTISSLLFIAFASGIWLLSGGKRILRALAIMIVGNAVNSLVLWNFFPMHMRGIQPTFTDTMHGILAINPFVLVSLILGAVYFKNWFRYYSIATILLLMIMVVFAVPKALLVYDNQPTPGLGIMERASQYGHQLWHAILAIVLLDRRVDFDTTIE</sequence>
<keyword evidence="1" id="KW-1133">Transmembrane helix</keyword>
<feature type="transmembrane region" description="Helical" evidence="1">
    <location>
        <begin position="56"/>
        <end position="80"/>
    </location>
</feature>
<feature type="transmembrane region" description="Helical" evidence="1">
    <location>
        <begin position="126"/>
        <end position="145"/>
    </location>
</feature>
<feature type="transmembrane region" description="Helical" evidence="1">
    <location>
        <begin position="152"/>
        <end position="173"/>
    </location>
</feature>
<proteinExistence type="predicted"/>
<dbReference type="InterPro" id="IPR009339">
    <property type="entry name" value="DUF998"/>
</dbReference>
<organism evidence="2 3">
    <name type="scientific">Cyclobacterium jeungdonense</name>
    <dbReference type="NCBI Taxonomy" id="708087"/>
    <lineage>
        <taxon>Bacteria</taxon>
        <taxon>Pseudomonadati</taxon>
        <taxon>Bacteroidota</taxon>
        <taxon>Cytophagia</taxon>
        <taxon>Cytophagales</taxon>
        <taxon>Cyclobacteriaceae</taxon>
        <taxon>Cyclobacterium</taxon>
    </lineage>
</organism>
<feature type="transmembrane region" description="Helical" evidence="1">
    <location>
        <begin position="87"/>
        <end position="106"/>
    </location>
</feature>
<evidence type="ECO:0000313" key="3">
    <source>
        <dbReference type="Proteomes" id="UP001236663"/>
    </source>
</evidence>